<evidence type="ECO:0000256" key="11">
    <source>
        <dbReference type="PIRSR" id="PIRSR001399-2"/>
    </source>
</evidence>
<dbReference type="InterPro" id="IPR036441">
    <property type="entry name" value="DHquinase_II_sf"/>
</dbReference>
<dbReference type="NCBIfam" id="TIGR01088">
    <property type="entry name" value="aroQ"/>
    <property type="match status" value="1"/>
</dbReference>
<dbReference type="CDD" id="cd00466">
    <property type="entry name" value="DHQase_II"/>
    <property type="match status" value="1"/>
</dbReference>
<dbReference type="GO" id="GO:0003855">
    <property type="term" value="F:3-dehydroquinate dehydratase activity"/>
    <property type="evidence" value="ECO:0007669"/>
    <property type="project" value="UniProtKB-UniRule"/>
</dbReference>
<dbReference type="InterPro" id="IPR018509">
    <property type="entry name" value="DHquinase_II_CS"/>
</dbReference>
<evidence type="ECO:0000313" key="13">
    <source>
        <dbReference type="EMBL" id="GHA90646.1"/>
    </source>
</evidence>
<keyword evidence="8 9" id="KW-0456">Lyase</keyword>
<comment type="caution">
    <text evidence="13">The sequence shown here is derived from an EMBL/GenBank/DDBJ whole genome shotgun (WGS) entry which is preliminary data.</text>
</comment>
<evidence type="ECO:0000256" key="12">
    <source>
        <dbReference type="PIRSR" id="PIRSR001399-3"/>
    </source>
</evidence>
<feature type="binding site" evidence="9 11">
    <location>
        <position position="79"/>
    </location>
    <ligand>
        <name>substrate</name>
    </ligand>
</feature>
<dbReference type="PROSITE" id="PS01029">
    <property type="entry name" value="DEHYDROQUINASE_II"/>
    <property type="match status" value="1"/>
</dbReference>
<evidence type="ECO:0000256" key="5">
    <source>
        <dbReference type="ARBA" id="ARBA00011193"/>
    </source>
</evidence>
<accession>A0A8J3CPB1</accession>
<evidence type="ECO:0000256" key="6">
    <source>
        <dbReference type="ARBA" id="ARBA00012060"/>
    </source>
</evidence>
<reference evidence="13" key="2">
    <citation type="submission" date="2020-09" db="EMBL/GenBank/DDBJ databases">
        <authorList>
            <person name="Sun Q."/>
            <person name="Kim S."/>
        </authorList>
    </citation>
    <scope>NUCLEOTIDE SEQUENCE</scope>
    <source>
        <strain evidence="13">KCTC 32513</strain>
    </source>
</reference>
<sequence length="146" mass="15595">MPQAIHIINGPNLNLLGSREPEIYGSQTLADIETICRDAAGDIDIVFKQSNIEGELVDFIQMAGRDAQAIVLNPAAYTHTSIALYDAIKAVGIPTIEIHLSQPAARESFRRRSFVSEAATGTISGFGADSYLLGLQAAIKLVKASP</sequence>
<dbReference type="Proteomes" id="UP000634004">
    <property type="component" value="Unassembled WGS sequence"/>
</dbReference>
<evidence type="ECO:0000256" key="7">
    <source>
        <dbReference type="ARBA" id="ARBA00023141"/>
    </source>
</evidence>
<dbReference type="GO" id="GO:0009073">
    <property type="term" value="P:aromatic amino acid family biosynthetic process"/>
    <property type="evidence" value="ECO:0007669"/>
    <property type="project" value="UniProtKB-KW"/>
</dbReference>
<dbReference type="EMBL" id="BMZH01000004">
    <property type="protein sequence ID" value="GHA90646.1"/>
    <property type="molecule type" value="Genomic_DNA"/>
</dbReference>
<comment type="pathway">
    <text evidence="3 9">Metabolic intermediate biosynthesis; chorismate biosynthesis; chorismate from D-erythrose 4-phosphate and phosphoenolpyruvate: step 3/7.</text>
</comment>
<evidence type="ECO:0000256" key="9">
    <source>
        <dbReference type="HAMAP-Rule" id="MF_00169"/>
    </source>
</evidence>
<dbReference type="Gene3D" id="3.40.50.9100">
    <property type="entry name" value="Dehydroquinase, class II"/>
    <property type="match status" value="1"/>
</dbReference>
<dbReference type="PANTHER" id="PTHR21272:SF3">
    <property type="entry name" value="CATABOLIC 3-DEHYDROQUINASE"/>
    <property type="match status" value="1"/>
</dbReference>
<protein>
    <recommendedName>
        <fullName evidence="6 9">3-dehydroquinate dehydratase</fullName>
        <shortName evidence="9">3-dehydroquinase</shortName>
        <ecNumber evidence="6 9">4.2.1.10</ecNumber>
    </recommendedName>
    <alternativeName>
        <fullName evidence="9">Type II DHQase</fullName>
    </alternativeName>
</protein>
<feature type="binding site" evidence="9 11">
    <location>
        <position position="73"/>
    </location>
    <ligand>
        <name>substrate</name>
    </ligand>
</feature>
<evidence type="ECO:0000256" key="8">
    <source>
        <dbReference type="ARBA" id="ARBA00023239"/>
    </source>
</evidence>
<feature type="binding site" evidence="9 11">
    <location>
        <position position="110"/>
    </location>
    <ligand>
        <name>substrate</name>
    </ligand>
</feature>
<dbReference type="NCBIfam" id="NF003807">
    <property type="entry name" value="PRK05395.1-4"/>
    <property type="match status" value="1"/>
</dbReference>
<dbReference type="PIRSF" id="PIRSF001399">
    <property type="entry name" value="DHquinase_II"/>
    <property type="match status" value="1"/>
</dbReference>
<dbReference type="GO" id="GO:0019631">
    <property type="term" value="P:quinate catabolic process"/>
    <property type="evidence" value="ECO:0007669"/>
    <property type="project" value="TreeGrafter"/>
</dbReference>
<feature type="site" description="Transition state stabilizer" evidence="9 12">
    <location>
        <position position="19"/>
    </location>
</feature>
<evidence type="ECO:0000256" key="3">
    <source>
        <dbReference type="ARBA" id="ARBA00004902"/>
    </source>
</evidence>
<evidence type="ECO:0000313" key="14">
    <source>
        <dbReference type="Proteomes" id="UP000634004"/>
    </source>
</evidence>
<keyword evidence="14" id="KW-1185">Reference proteome</keyword>
<comment type="function">
    <text evidence="2 9">Catalyzes a trans-dehydration via an enolate intermediate.</text>
</comment>
<gene>
    <name evidence="9 13" type="primary">aroQ</name>
    <name evidence="13" type="ORF">GCM10009069_12050</name>
</gene>
<name>A0A8J3CPB1_9PROT</name>
<evidence type="ECO:0000256" key="2">
    <source>
        <dbReference type="ARBA" id="ARBA00003924"/>
    </source>
</evidence>
<dbReference type="InterPro" id="IPR001874">
    <property type="entry name" value="DHquinase_II"/>
</dbReference>
<dbReference type="GO" id="GO:0008652">
    <property type="term" value="P:amino acid biosynthetic process"/>
    <property type="evidence" value="ECO:0007669"/>
    <property type="project" value="UniProtKB-KW"/>
</dbReference>
<dbReference type="AlphaFoldDB" id="A0A8J3CPB1"/>
<dbReference type="HAMAP" id="MF_00169">
    <property type="entry name" value="AroQ"/>
    <property type="match status" value="1"/>
</dbReference>
<feature type="binding site" evidence="9 11">
    <location>
        <position position="86"/>
    </location>
    <ligand>
        <name>substrate</name>
    </ligand>
</feature>
<dbReference type="SUPFAM" id="SSF52304">
    <property type="entry name" value="Type II 3-dehydroquinate dehydratase"/>
    <property type="match status" value="1"/>
</dbReference>
<comment type="similarity">
    <text evidence="4 9">Belongs to the type-II 3-dehydroquinase family.</text>
</comment>
<dbReference type="EC" id="4.2.1.10" evidence="6 9"/>
<evidence type="ECO:0000256" key="1">
    <source>
        <dbReference type="ARBA" id="ARBA00001864"/>
    </source>
</evidence>
<evidence type="ECO:0000256" key="10">
    <source>
        <dbReference type="PIRSR" id="PIRSR001399-1"/>
    </source>
</evidence>
<keyword evidence="9" id="KW-0028">Amino-acid biosynthesis</keyword>
<dbReference type="NCBIfam" id="NF003806">
    <property type="entry name" value="PRK05395.1-3"/>
    <property type="match status" value="1"/>
</dbReference>
<dbReference type="RefSeq" id="WP_189496464.1">
    <property type="nucleotide sequence ID" value="NZ_BMZH01000004.1"/>
</dbReference>
<dbReference type="NCBIfam" id="NF003805">
    <property type="entry name" value="PRK05395.1-2"/>
    <property type="match status" value="1"/>
</dbReference>
<dbReference type="UniPathway" id="UPA00053">
    <property type="reaction ID" value="UER00086"/>
</dbReference>
<organism evidence="13 14">
    <name type="scientific">Algimonas arctica</name>
    <dbReference type="NCBI Taxonomy" id="1479486"/>
    <lineage>
        <taxon>Bacteria</taxon>
        <taxon>Pseudomonadati</taxon>
        <taxon>Pseudomonadota</taxon>
        <taxon>Alphaproteobacteria</taxon>
        <taxon>Maricaulales</taxon>
        <taxon>Robiginitomaculaceae</taxon>
        <taxon>Algimonas</taxon>
    </lineage>
</organism>
<feature type="binding site" evidence="9 11">
    <location>
        <begin position="100"/>
        <end position="101"/>
    </location>
    <ligand>
        <name>substrate</name>
    </ligand>
</feature>
<proteinExistence type="inferred from homology"/>
<dbReference type="PANTHER" id="PTHR21272">
    <property type="entry name" value="CATABOLIC 3-DEHYDROQUINASE"/>
    <property type="match status" value="1"/>
</dbReference>
<keyword evidence="7 9" id="KW-0057">Aromatic amino acid biosynthesis</keyword>
<evidence type="ECO:0000256" key="4">
    <source>
        <dbReference type="ARBA" id="ARBA00011037"/>
    </source>
</evidence>
<comment type="catalytic activity">
    <reaction evidence="1 9">
        <text>3-dehydroquinate = 3-dehydroshikimate + H2O</text>
        <dbReference type="Rhea" id="RHEA:21096"/>
        <dbReference type="ChEBI" id="CHEBI:15377"/>
        <dbReference type="ChEBI" id="CHEBI:16630"/>
        <dbReference type="ChEBI" id="CHEBI:32364"/>
        <dbReference type="EC" id="4.2.1.10"/>
    </reaction>
</comment>
<feature type="active site" description="Proton donor" evidence="9 10">
    <location>
        <position position="99"/>
    </location>
</feature>
<reference evidence="13" key="1">
    <citation type="journal article" date="2014" name="Int. J. Syst. Evol. Microbiol.">
        <title>Complete genome sequence of Corynebacterium casei LMG S-19264T (=DSM 44701T), isolated from a smear-ripened cheese.</title>
        <authorList>
            <consortium name="US DOE Joint Genome Institute (JGI-PGF)"/>
            <person name="Walter F."/>
            <person name="Albersmeier A."/>
            <person name="Kalinowski J."/>
            <person name="Ruckert C."/>
        </authorList>
    </citation>
    <scope>NUCLEOTIDE SEQUENCE</scope>
    <source>
        <strain evidence="13">KCTC 32513</strain>
    </source>
</reference>
<feature type="active site" description="Proton acceptor" evidence="9 10">
    <location>
        <position position="24"/>
    </location>
</feature>
<comment type="subunit">
    <text evidence="5 9">Homododecamer.</text>
</comment>
<dbReference type="Pfam" id="PF01220">
    <property type="entry name" value="DHquinase_II"/>
    <property type="match status" value="1"/>
</dbReference>
<dbReference type="GO" id="GO:0009423">
    <property type="term" value="P:chorismate biosynthetic process"/>
    <property type="evidence" value="ECO:0007669"/>
    <property type="project" value="UniProtKB-UniRule"/>
</dbReference>